<feature type="signal peptide" evidence="2">
    <location>
        <begin position="1"/>
        <end position="22"/>
    </location>
</feature>
<sequence>NDSKIELMLMLMLMVMSHRLCAKWRPTAVCASQPQEGRGQKKKEMRMRMRMKRRPGKKANIDRIGRFETPLKWFLISARRAKNTNRRGWGMGNGYGEWKLQWQTLPHITSCHCPLPAASASLQQQQLPPSASAATWGRRVGLKLKLKLHLLPAHANQQSLPDKVANRLVWICAYISKQQLNGAGGPQTQPQPQPQKQTQLRCCMTILPNASTDCDCDWDWDWDSDSDSDTDSSCSLCRGLCLWWLCHLLVLRWRLCLCATTELPRRETCFLSASLQLQEAVCNGNDRDCGREADNSQQ</sequence>
<accession>A0A3B0JHQ7</accession>
<keyword evidence="4" id="KW-1185">Reference proteome</keyword>
<feature type="chain" id="PRO_5017431902" evidence="2">
    <location>
        <begin position="23"/>
        <end position="298"/>
    </location>
</feature>
<dbReference type="AlphaFoldDB" id="A0A3B0JHQ7"/>
<feature type="region of interest" description="Disordered" evidence="1">
    <location>
        <begin position="32"/>
        <end position="58"/>
    </location>
</feature>
<evidence type="ECO:0000313" key="4">
    <source>
        <dbReference type="Proteomes" id="UP000268350"/>
    </source>
</evidence>
<name>A0A3B0JHQ7_DROGU</name>
<feature type="non-terminal residue" evidence="3">
    <location>
        <position position="1"/>
    </location>
</feature>
<protein>
    <submittedName>
        <fullName evidence="3">Uncharacterized protein</fullName>
    </submittedName>
</protein>
<keyword evidence="2" id="KW-0732">Signal</keyword>
<proteinExistence type="predicted"/>
<gene>
    <name evidence="3" type="ORF">DGUA_6G002629</name>
</gene>
<feature type="non-terminal residue" evidence="3">
    <location>
        <position position="298"/>
    </location>
</feature>
<reference evidence="4" key="1">
    <citation type="submission" date="2018-01" db="EMBL/GenBank/DDBJ databases">
        <authorList>
            <person name="Alioto T."/>
            <person name="Alioto T."/>
        </authorList>
    </citation>
    <scope>NUCLEOTIDE SEQUENCE [LARGE SCALE GENOMIC DNA]</scope>
</reference>
<evidence type="ECO:0000256" key="2">
    <source>
        <dbReference type="SAM" id="SignalP"/>
    </source>
</evidence>
<evidence type="ECO:0000256" key="1">
    <source>
        <dbReference type="SAM" id="MobiDB-lite"/>
    </source>
</evidence>
<dbReference type="EMBL" id="OUUW01000001">
    <property type="protein sequence ID" value="SPP74920.1"/>
    <property type="molecule type" value="Genomic_DNA"/>
</dbReference>
<evidence type="ECO:0000313" key="3">
    <source>
        <dbReference type="EMBL" id="SPP74920.1"/>
    </source>
</evidence>
<feature type="compositionally biased region" description="Basic residues" evidence="1">
    <location>
        <begin position="40"/>
        <end position="57"/>
    </location>
</feature>
<dbReference type="Proteomes" id="UP000268350">
    <property type="component" value="Unassembled WGS sequence"/>
</dbReference>
<organism evidence="3 4">
    <name type="scientific">Drosophila guanche</name>
    <name type="common">Fruit fly</name>
    <dbReference type="NCBI Taxonomy" id="7266"/>
    <lineage>
        <taxon>Eukaryota</taxon>
        <taxon>Metazoa</taxon>
        <taxon>Ecdysozoa</taxon>
        <taxon>Arthropoda</taxon>
        <taxon>Hexapoda</taxon>
        <taxon>Insecta</taxon>
        <taxon>Pterygota</taxon>
        <taxon>Neoptera</taxon>
        <taxon>Endopterygota</taxon>
        <taxon>Diptera</taxon>
        <taxon>Brachycera</taxon>
        <taxon>Muscomorpha</taxon>
        <taxon>Ephydroidea</taxon>
        <taxon>Drosophilidae</taxon>
        <taxon>Drosophila</taxon>
        <taxon>Sophophora</taxon>
    </lineage>
</organism>